<feature type="binding site" evidence="7">
    <location>
        <position position="264"/>
    </location>
    <ligand>
        <name>carbamoyl phosphate</name>
        <dbReference type="ChEBI" id="CHEBI:58228"/>
    </ligand>
</feature>
<dbReference type="InterPro" id="IPR006130">
    <property type="entry name" value="Asp/Orn_carbamoylTrfase"/>
</dbReference>
<feature type="binding site" evidence="7">
    <location>
        <position position="56"/>
    </location>
    <ligand>
        <name>carbamoyl phosphate</name>
        <dbReference type="ChEBI" id="CHEBI:58228"/>
    </ligand>
</feature>
<evidence type="ECO:0000259" key="8">
    <source>
        <dbReference type="Pfam" id="PF00185"/>
    </source>
</evidence>
<evidence type="ECO:0000256" key="6">
    <source>
        <dbReference type="ARBA" id="ARBA00048859"/>
    </source>
</evidence>
<dbReference type="UniPathway" id="UPA00070">
    <property type="reaction ID" value="UER00116"/>
</dbReference>
<evidence type="ECO:0000256" key="2">
    <source>
        <dbReference type="ARBA" id="ARBA00008896"/>
    </source>
</evidence>
<protein>
    <recommendedName>
        <fullName evidence="7">Aspartate carbamoyltransferase</fullName>
        <ecNumber evidence="7">2.1.3.2</ecNumber>
    </recommendedName>
    <alternativeName>
        <fullName evidence="7">Aspartate transcarbamylase</fullName>
        <shortName evidence="7">ATCase</shortName>
    </alternativeName>
</protein>
<dbReference type="GO" id="GO:0016597">
    <property type="term" value="F:amino acid binding"/>
    <property type="evidence" value="ECO:0007669"/>
    <property type="project" value="InterPro"/>
</dbReference>
<evidence type="ECO:0000313" key="10">
    <source>
        <dbReference type="EMBL" id="GAV25044.1"/>
    </source>
</evidence>
<dbReference type="STRING" id="661089.ciss_09770"/>
<dbReference type="PRINTS" id="PR00100">
    <property type="entry name" value="AOTCASE"/>
</dbReference>
<feature type="binding site" evidence="7">
    <location>
        <position position="137"/>
    </location>
    <ligand>
        <name>carbamoyl phosphate</name>
        <dbReference type="ChEBI" id="CHEBI:58228"/>
    </ligand>
</feature>
<feature type="binding site" evidence="7">
    <location>
        <position position="221"/>
    </location>
    <ligand>
        <name>L-aspartate</name>
        <dbReference type="ChEBI" id="CHEBI:29991"/>
    </ligand>
</feature>
<dbReference type="InterPro" id="IPR036901">
    <property type="entry name" value="Asp/Orn_carbamoylTrfase_sf"/>
</dbReference>
<dbReference type="InterPro" id="IPR006132">
    <property type="entry name" value="Asp/Orn_carbamoyltranf_P-bd"/>
</dbReference>
<feature type="binding site" evidence="7">
    <location>
        <position position="57"/>
    </location>
    <ligand>
        <name>carbamoyl phosphate</name>
        <dbReference type="ChEBI" id="CHEBI:58228"/>
    </ligand>
</feature>
<dbReference type="GO" id="GO:0006207">
    <property type="term" value="P:'de novo' pyrimidine nucleobase biosynthetic process"/>
    <property type="evidence" value="ECO:0007669"/>
    <property type="project" value="InterPro"/>
</dbReference>
<evidence type="ECO:0000313" key="11">
    <source>
        <dbReference type="Proteomes" id="UP000187338"/>
    </source>
</evidence>
<comment type="catalytic activity">
    <reaction evidence="6 7">
        <text>carbamoyl phosphate + L-aspartate = N-carbamoyl-L-aspartate + phosphate + H(+)</text>
        <dbReference type="Rhea" id="RHEA:20013"/>
        <dbReference type="ChEBI" id="CHEBI:15378"/>
        <dbReference type="ChEBI" id="CHEBI:29991"/>
        <dbReference type="ChEBI" id="CHEBI:32814"/>
        <dbReference type="ChEBI" id="CHEBI:43474"/>
        <dbReference type="ChEBI" id="CHEBI:58228"/>
        <dbReference type="EC" id="2.1.3.2"/>
    </reaction>
</comment>
<feature type="domain" description="Aspartate/ornithine carbamoyltransferase Asp/Orn-binding" evidence="8">
    <location>
        <begin position="153"/>
        <end position="301"/>
    </location>
</feature>
<dbReference type="PANTHER" id="PTHR45753:SF6">
    <property type="entry name" value="ASPARTATE CARBAMOYLTRANSFERASE"/>
    <property type="match status" value="1"/>
</dbReference>
<keyword evidence="3 7" id="KW-0808">Transferase</keyword>
<evidence type="ECO:0000256" key="4">
    <source>
        <dbReference type="ARBA" id="ARBA00022975"/>
    </source>
</evidence>
<dbReference type="InterPro" id="IPR002082">
    <property type="entry name" value="Asp_carbamoyltransf"/>
</dbReference>
<dbReference type="GO" id="GO:0044205">
    <property type="term" value="P:'de novo' UMP biosynthetic process"/>
    <property type="evidence" value="ECO:0007669"/>
    <property type="project" value="UniProtKB-UniRule"/>
</dbReference>
<keyword evidence="11" id="KW-1185">Reference proteome</keyword>
<evidence type="ECO:0000259" key="9">
    <source>
        <dbReference type="Pfam" id="PF02729"/>
    </source>
</evidence>
<comment type="caution">
    <text evidence="10">The sequence shown here is derived from an EMBL/GenBank/DDBJ whole genome shotgun (WGS) entry which is preliminary data.</text>
</comment>
<dbReference type="Proteomes" id="UP000187338">
    <property type="component" value="Unassembled WGS sequence"/>
</dbReference>
<dbReference type="NCBIfam" id="TIGR00670">
    <property type="entry name" value="asp_carb_tr"/>
    <property type="match status" value="1"/>
</dbReference>
<dbReference type="GO" id="GO:0004070">
    <property type="term" value="F:aspartate carbamoyltransferase activity"/>
    <property type="evidence" value="ECO:0007669"/>
    <property type="project" value="UniProtKB-UniRule"/>
</dbReference>
<reference evidence="11" key="1">
    <citation type="submission" date="2016-12" db="EMBL/GenBank/DDBJ databases">
        <title>Draft Genome Sequences od Carboxydothermus pertinax and islandicus, Hydrogenogenic Carboxydotrophic Bacteria.</title>
        <authorList>
            <person name="Fukuyama Y."/>
            <person name="Ohmae K."/>
            <person name="Yoneda Y."/>
            <person name="Yoshida T."/>
            <person name="Sako Y."/>
        </authorList>
    </citation>
    <scope>NUCLEOTIDE SEQUENCE [LARGE SCALE GENOMIC DNA]</scope>
    <source>
        <strain evidence="11">SET</strain>
    </source>
</reference>
<gene>
    <name evidence="7" type="primary">pyrB</name>
    <name evidence="10" type="ORF">ciss_09770</name>
</gene>
<organism evidence="10 11">
    <name type="scientific">Carboxydothermus islandicus</name>
    <dbReference type="NCBI Taxonomy" id="661089"/>
    <lineage>
        <taxon>Bacteria</taxon>
        <taxon>Bacillati</taxon>
        <taxon>Bacillota</taxon>
        <taxon>Clostridia</taxon>
        <taxon>Thermoanaerobacterales</taxon>
        <taxon>Thermoanaerobacteraceae</taxon>
        <taxon>Carboxydothermus</taxon>
    </lineage>
</organism>
<feature type="binding site" evidence="7">
    <location>
        <position position="84"/>
    </location>
    <ligand>
        <name>L-aspartate</name>
        <dbReference type="ChEBI" id="CHEBI:29991"/>
    </ligand>
</feature>
<sequence>MKRKHLLGLQELSKEEINTILDIARPMRDIIMRDIKKVPTLRGKTVATLFYEPSTRTRSSFELAAKFLSADTLSINVGSSSVQKGESLIDTIRTLEAMGVEIIAVRHQQSGVPKFISLNTKMSVINAGDGFHEHPTQALLDLFTIKQKLDKIEGLKVAIIGDIYHSRVARSNIWGLIKLGAEVTVCGPPSLIPVEIEKFGVKVEINLQRTLEWADVVNVLRIQRERQDAGYLTTLDEYRDWYGLTQEKLEKLKGKKLLILHPGPMNRGVEIDDYVADGPNAVVNEQVTNGVAVRMAVLYLLAGGNESGNVD</sequence>
<dbReference type="PANTHER" id="PTHR45753">
    <property type="entry name" value="ORNITHINE CARBAMOYLTRANSFERASE, MITOCHONDRIAL"/>
    <property type="match status" value="1"/>
</dbReference>
<dbReference type="PRINTS" id="PR00101">
    <property type="entry name" value="ATCASE"/>
</dbReference>
<comment type="similarity">
    <text evidence="2 7">Belongs to the aspartate/ornithine carbamoyltransferase superfamily. ATCase family.</text>
</comment>
<comment type="pathway">
    <text evidence="1 7">Pyrimidine metabolism; UMP biosynthesis via de novo pathway; (S)-dihydroorotate from bicarbonate: step 2/3.</text>
</comment>
<feature type="binding site" evidence="7">
    <location>
        <position position="134"/>
    </location>
    <ligand>
        <name>carbamoyl phosphate</name>
        <dbReference type="ChEBI" id="CHEBI:58228"/>
    </ligand>
</feature>
<feature type="domain" description="Aspartate/ornithine carbamoyltransferase carbamoyl-P binding" evidence="9">
    <location>
        <begin position="4"/>
        <end position="147"/>
    </location>
</feature>
<evidence type="ECO:0000256" key="7">
    <source>
        <dbReference type="HAMAP-Rule" id="MF_00001"/>
    </source>
</evidence>
<name>A0A1L8D1N5_9THEO</name>
<dbReference type="AlphaFoldDB" id="A0A1L8D1N5"/>
<feature type="binding site" evidence="7">
    <location>
        <position position="106"/>
    </location>
    <ligand>
        <name>carbamoyl phosphate</name>
        <dbReference type="ChEBI" id="CHEBI:58228"/>
    </ligand>
</feature>
<dbReference type="Pfam" id="PF00185">
    <property type="entry name" value="OTCace"/>
    <property type="match status" value="1"/>
</dbReference>
<dbReference type="GO" id="GO:0006520">
    <property type="term" value="P:amino acid metabolic process"/>
    <property type="evidence" value="ECO:0007669"/>
    <property type="project" value="InterPro"/>
</dbReference>
<dbReference type="EMBL" id="BDJL01000030">
    <property type="protein sequence ID" value="GAV25044.1"/>
    <property type="molecule type" value="Genomic_DNA"/>
</dbReference>
<dbReference type="OrthoDB" id="9802587at2"/>
<dbReference type="RefSeq" id="WP_075865213.1">
    <property type="nucleotide sequence ID" value="NZ_BDJL01000030.1"/>
</dbReference>
<dbReference type="EC" id="2.1.3.2" evidence="7"/>
<dbReference type="PROSITE" id="PS00097">
    <property type="entry name" value="CARBAMOYLTRANSFERASE"/>
    <property type="match status" value="1"/>
</dbReference>
<dbReference type="FunFam" id="3.40.50.1370:FF:000007">
    <property type="entry name" value="Aspartate carbamoyltransferase"/>
    <property type="match status" value="1"/>
</dbReference>
<accession>A0A1L8D1N5</accession>
<feature type="binding site" evidence="7">
    <location>
        <position position="167"/>
    </location>
    <ligand>
        <name>L-aspartate</name>
        <dbReference type="ChEBI" id="CHEBI:29991"/>
    </ligand>
</feature>
<keyword evidence="4 7" id="KW-0665">Pyrimidine biosynthesis</keyword>
<proteinExistence type="inferred from homology"/>
<feature type="binding site" evidence="7">
    <location>
        <position position="263"/>
    </location>
    <ligand>
        <name>carbamoyl phosphate</name>
        <dbReference type="ChEBI" id="CHEBI:58228"/>
    </ligand>
</feature>
<evidence type="ECO:0000256" key="5">
    <source>
        <dbReference type="ARBA" id="ARBA00043884"/>
    </source>
</evidence>
<dbReference type="Gene3D" id="3.40.50.1370">
    <property type="entry name" value="Aspartate/ornithine carbamoyltransferase"/>
    <property type="match status" value="2"/>
</dbReference>
<comment type="subunit">
    <text evidence="7">Heterododecamer (2C3:3R2) of six catalytic PyrB chains organized as two trimers (C3), and six regulatory PyrI chains organized as three dimers (R2).</text>
</comment>
<dbReference type="GO" id="GO:0005829">
    <property type="term" value="C:cytosol"/>
    <property type="evidence" value="ECO:0007669"/>
    <property type="project" value="TreeGrafter"/>
</dbReference>
<evidence type="ECO:0000256" key="1">
    <source>
        <dbReference type="ARBA" id="ARBA00004852"/>
    </source>
</evidence>
<dbReference type="NCBIfam" id="NF002032">
    <property type="entry name" value="PRK00856.1"/>
    <property type="match status" value="1"/>
</dbReference>
<dbReference type="HAMAP" id="MF_00001">
    <property type="entry name" value="Asp_carb_tr"/>
    <property type="match status" value="1"/>
</dbReference>
<evidence type="ECO:0000256" key="3">
    <source>
        <dbReference type="ARBA" id="ARBA00022679"/>
    </source>
</evidence>
<dbReference type="SUPFAM" id="SSF53671">
    <property type="entry name" value="Aspartate/ornithine carbamoyltransferase"/>
    <property type="match status" value="1"/>
</dbReference>
<dbReference type="Pfam" id="PF02729">
    <property type="entry name" value="OTCace_N"/>
    <property type="match status" value="1"/>
</dbReference>
<dbReference type="InterPro" id="IPR006131">
    <property type="entry name" value="Asp_carbamoyltransf_Asp/Orn-bd"/>
</dbReference>
<comment type="function">
    <text evidence="5 7">Catalyzes the condensation of carbamoyl phosphate and aspartate to form carbamoyl aspartate and inorganic phosphate, the committed step in the de novo pyrimidine nucleotide biosynthesis pathway.</text>
</comment>